<name>A0ABT8FKX0_9ACTN</name>
<dbReference type="RefSeq" id="WP_300954482.1">
    <property type="nucleotide sequence ID" value="NZ_JAUHJQ010000011.1"/>
</dbReference>
<comment type="caution">
    <text evidence="1">The sequence shown here is derived from an EMBL/GenBank/DDBJ whole genome shotgun (WGS) entry which is preliminary data.</text>
</comment>
<dbReference type="Proteomes" id="UP001168620">
    <property type="component" value="Unassembled WGS sequence"/>
</dbReference>
<evidence type="ECO:0000313" key="2">
    <source>
        <dbReference type="Proteomes" id="UP001168620"/>
    </source>
</evidence>
<evidence type="ECO:0000313" key="1">
    <source>
        <dbReference type="EMBL" id="MDN4175179.1"/>
    </source>
</evidence>
<sequence>MDYEVFLLSRITEAHRNGASTTEAVAK</sequence>
<gene>
    <name evidence="1" type="ORF">QWY28_19600</name>
</gene>
<proteinExistence type="predicted"/>
<reference evidence="1" key="1">
    <citation type="submission" date="2023-06" db="EMBL/GenBank/DDBJ databases">
        <title>Draft genome sequence of Nocardioides sp. SOB77.</title>
        <authorList>
            <person name="Zhang G."/>
        </authorList>
    </citation>
    <scope>NUCLEOTIDE SEQUENCE</scope>
    <source>
        <strain evidence="1">SOB77</strain>
    </source>
</reference>
<keyword evidence="2" id="KW-1185">Reference proteome</keyword>
<organism evidence="1 2">
    <name type="scientific">Nocardioides oceani</name>
    <dbReference type="NCBI Taxonomy" id="3058369"/>
    <lineage>
        <taxon>Bacteria</taxon>
        <taxon>Bacillati</taxon>
        <taxon>Actinomycetota</taxon>
        <taxon>Actinomycetes</taxon>
        <taxon>Propionibacteriales</taxon>
        <taxon>Nocardioidaceae</taxon>
        <taxon>Nocardioides</taxon>
    </lineage>
</organism>
<protein>
    <submittedName>
        <fullName evidence="1">Uncharacterized protein</fullName>
    </submittedName>
</protein>
<accession>A0ABT8FKX0</accession>
<dbReference type="EMBL" id="JAUHJQ010000011">
    <property type="protein sequence ID" value="MDN4175179.1"/>
    <property type="molecule type" value="Genomic_DNA"/>
</dbReference>